<name>A0ABD2NV33_9CUCU</name>
<feature type="non-terminal residue" evidence="1">
    <location>
        <position position="138"/>
    </location>
</feature>
<comment type="caution">
    <text evidence="1">The sequence shown here is derived from an EMBL/GenBank/DDBJ whole genome shotgun (WGS) entry which is preliminary data.</text>
</comment>
<organism evidence="1 2">
    <name type="scientific">Cryptolaemus montrouzieri</name>
    <dbReference type="NCBI Taxonomy" id="559131"/>
    <lineage>
        <taxon>Eukaryota</taxon>
        <taxon>Metazoa</taxon>
        <taxon>Ecdysozoa</taxon>
        <taxon>Arthropoda</taxon>
        <taxon>Hexapoda</taxon>
        <taxon>Insecta</taxon>
        <taxon>Pterygota</taxon>
        <taxon>Neoptera</taxon>
        <taxon>Endopterygota</taxon>
        <taxon>Coleoptera</taxon>
        <taxon>Polyphaga</taxon>
        <taxon>Cucujiformia</taxon>
        <taxon>Coccinelloidea</taxon>
        <taxon>Coccinellidae</taxon>
        <taxon>Scymninae</taxon>
        <taxon>Scymnini</taxon>
        <taxon>Cryptolaemus</taxon>
    </lineage>
</organism>
<evidence type="ECO:0000313" key="1">
    <source>
        <dbReference type="EMBL" id="KAL3282413.1"/>
    </source>
</evidence>
<gene>
    <name evidence="1" type="ORF">HHI36_005598</name>
</gene>
<reference evidence="1 2" key="1">
    <citation type="journal article" date="2021" name="BMC Biol.">
        <title>Horizontally acquired antibacterial genes associated with adaptive radiation of ladybird beetles.</title>
        <authorList>
            <person name="Li H.S."/>
            <person name="Tang X.F."/>
            <person name="Huang Y.H."/>
            <person name="Xu Z.Y."/>
            <person name="Chen M.L."/>
            <person name="Du X.Y."/>
            <person name="Qiu B.Y."/>
            <person name="Chen P.T."/>
            <person name="Zhang W."/>
            <person name="Slipinski A."/>
            <person name="Escalona H.E."/>
            <person name="Waterhouse R.M."/>
            <person name="Zwick A."/>
            <person name="Pang H."/>
        </authorList>
    </citation>
    <scope>NUCLEOTIDE SEQUENCE [LARGE SCALE GENOMIC DNA]</scope>
    <source>
        <strain evidence="1">SYSU2018</strain>
    </source>
</reference>
<feature type="non-terminal residue" evidence="1">
    <location>
        <position position="1"/>
    </location>
</feature>
<accession>A0ABD2NV33</accession>
<proteinExistence type="predicted"/>
<dbReference type="EMBL" id="JABFTP020000144">
    <property type="protein sequence ID" value="KAL3282413.1"/>
    <property type="molecule type" value="Genomic_DNA"/>
</dbReference>
<protein>
    <submittedName>
        <fullName evidence="1">Uncharacterized protein</fullName>
    </submittedName>
</protein>
<evidence type="ECO:0000313" key="2">
    <source>
        <dbReference type="Proteomes" id="UP001516400"/>
    </source>
</evidence>
<sequence>KLQISRAFPAEINTLGANKRNEEVRDPYEIVDAFRVVPSMCAIPRDKEQEFKVIFHPSKNMLHECILKANMKNLDPNTSDLEITLKGETQQFPYQFQSIFIEDFKLSDLRFRTYCGYMTEENAKILHFLSLGVGSECN</sequence>
<dbReference type="Proteomes" id="UP001516400">
    <property type="component" value="Unassembled WGS sequence"/>
</dbReference>
<keyword evidence="2" id="KW-1185">Reference proteome</keyword>
<dbReference type="AlphaFoldDB" id="A0ABD2NV33"/>